<gene>
    <name evidence="2" type="ORF">C666_16785</name>
</gene>
<reference evidence="2 3" key="1">
    <citation type="submission" date="2012-09" db="EMBL/GenBank/DDBJ databases">
        <title>Draft Genome Sequences of 6 Strains from Genus Thauera.</title>
        <authorList>
            <person name="Liu B."/>
            <person name="Shapleigh J.P."/>
            <person name="Frostegard A.H."/>
        </authorList>
    </citation>
    <scope>NUCLEOTIDE SEQUENCE [LARGE SCALE GENOMIC DNA]</scope>
    <source>
        <strain evidence="3">47Lol / DSM 12138</strain>
    </source>
</reference>
<accession>N6XSG3</accession>
<keyword evidence="1" id="KW-0175">Coiled coil</keyword>
<evidence type="ECO:0000313" key="2">
    <source>
        <dbReference type="EMBL" id="ENO84686.1"/>
    </source>
</evidence>
<dbReference type="Proteomes" id="UP000013232">
    <property type="component" value="Unassembled WGS sequence"/>
</dbReference>
<dbReference type="RefSeq" id="WP_004344258.1">
    <property type="nucleotide sequence ID" value="NZ_AMXE01000096.1"/>
</dbReference>
<evidence type="ECO:0008006" key="4">
    <source>
        <dbReference type="Google" id="ProtNLM"/>
    </source>
</evidence>
<proteinExistence type="predicted"/>
<dbReference type="EMBL" id="AMXE01000096">
    <property type="protein sequence ID" value="ENO84686.1"/>
    <property type="molecule type" value="Genomic_DNA"/>
</dbReference>
<evidence type="ECO:0000256" key="1">
    <source>
        <dbReference type="SAM" id="Coils"/>
    </source>
</evidence>
<keyword evidence="3" id="KW-1185">Reference proteome</keyword>
<organism evidence="2 3">
    <name type="scientific">Thauera linaloolentis (strain DSM 12138 / JCM 21573 / CCUG 41526 / CIP 105981 / IAM 15112 / NBRC 102519 / 47Lol)</name>
    <dbReference type="NCBI Taxonomy" id="1123367"/>
    <lineage>
        <taxon>Bacteria</taxon>
        <taxon>Pseudomonadati</taxon>
        <taxon>Pseudomonadota</taxon>
        <taxon>Betaproteobacteria</taxon>
        <taxon>Rhodocyclales</taxon>
        <taxon>Zoogloeaceae</taxon>
        <taxon>Thauera</taxon>
    </lineage>
</organism>
<protein>
    <recommendedName>
        <fullName evidence="4">Chromosome segregation ATPase</fullName>
    </recommendedName>
</protein>
<dbReference type="eggNOG" id="COG4942">
    <property type="taxonomic scope" value="Bacteria"/>
</dbReference>
<dbReference type="STRING" id="1123367.GCA_000621305_03757"/>
<feature type="coiled-coil region" evidence="1">
    <location>
        <begin position="788"/>
        <end position="829"/>
    </location>
</feature>
<dbReference type="eggNOG" id="COG0419">
    <property type="taxonomic scope" value="Bacteria"/>
</dbReference>
<name>N6XSG3_THAL4</name>
<evidence type="ECO:0000313" key="3">
    <source>
        <dbReference type="Proteomes" id="UP000013232"/>
    </source>
</evidence>
<comment type="caution">
    <text evidence="2">The sequence shown here is derived from an EMBL/GenBank/DDBJ whole genome shotgun (WGS) entry which is preliminary data.</text>
</comment>
<sequence length="1445" mass="159682">MQRISRIYVSHFGSPTAWYDSHLFGLDDPDTDSPTDTVFNLENAGGKTSLLSYIFSCFEPKLDRWLQHLQTRNHHFHDYFARDGRPSFILIEWRMPGRAAGSPDYSLLIGQAVTIKDSVERNNDVERWFFAYEVAPGLSVEDFPAPGLGPTPVRTMHEFVHWLQEAAARSKGDFFRTKTQDDWIKHLGNVRGLDIDLLRMQVDFNSNEGGMEEGFLTFNSEADLIRRFLLLTLDPERSATVRAGLAQTADKLKARPRYEQQLQQLTKLHTVMVPFVDAAAEFQAASEQHGSTRRHAASLAAALCRGGQEKEAAAVEKRTYAELQEGVAKTAEKNAELHGADVVALKGLQLHRKVVAAKAAEELAVEKLAAGEKRTRMLRGAKALGHWEAKTEAAKELEGLVESEEQGLQSVRQQAEIQGALLDCALAAAEASDRSKMAQAAAQEMAAQQQVTAIGQQEQQINGSLGKIANEQGQIEAFLETFKLQRQRLEQNGLVLPSDLRVETAIERVQLQIEELEAQDQVLGEHILGLQEQEQQHRNGAADQGVKAAAAASDQRALEDFLSKGRSMHDELAQMEVMRAAADAELADPDSTTLLDDLGALLAEADREISERDVRLAQLSSDRGSIVETGLAGRSADVDAAVRQLHALGIRSARAANTYVADLVSDVEKAAQLVLSDPARFLGVAVAQGDWAKLEEKLDDVKVKLRMPVTVAQASLDPQHAAAGKIVFAPEDAALFNKEAAKVALGHLDARIASTGEQRDAYLKRRADGNAGRETLLRYQREFGAARLKQADADLDDLKVQESTAKERQKELLLLAEQAKQDRVQAESQRKPLPGRIEASKTALRRLVEFQHDYEEPSGAKQRRSDELASQAELEKARLVDLAVQRNEVDKRRLGFINDKVRHENNARVHSTNRAGIAYIDRKYPAEQQLEARPRALEVLRATYDDAAAALEAQERDKLGVLADRLKTARLERQSAETAYKEDYGDLSPDELAPLRTLDFETEVREQNIVNQRLGELSNEAGNNHVSATTEHKIFWKSQKQHLPPTLQMEALNDVELAEQISATEDDVVKATEMADRARGEAQLARRQAEDAQLAASKLSTLLASLTAAVPKMDDDFDLLDLPVEPEQYTTELIRRHGEAKERVDRQRDKALTAFQALVAAAMARDLIEVEAELARDISDSNFDLACSDRLRVLELILDRIAAAKDTLDTMEPDLQNSVGELYNLTFEGIALLTRACNKTMPMAAPYVGGKPIIKMKANFKGIPVEARKEAIRAYFNGLIKVGTVPAKGADLVVQSLVAISGRSDLGVDVLKMEQNEAHQYQLASELKGSKGQGSVIAMFLYLLISQLRSDTQATAKRAGGGPLILDNPFAKVQTRALIDAQRLLAKEIGVQLIFFTANADANILAGFRRVIRLRKSHMNSRSQRSHIEMISATFEDLTASELPA</sequence>
<dbReference type="OrthoDB" id="7030669at2"/>